<dbReference type="RefSeq" id="XP_001272233.1">
    <property type="nucleotide sequence ID" value="XM_001272232.1"/>
</dbReference>
<dbReference type="KEGG" id="act:ACLA_052800"/>
<keyword evidence="2" id="KW-1185">Reference proteome</keyword>
<protein>
    <submittedName>
        <fullName evidence="1">Uncharacterized protein</fullName>
    </submittedName>
</protein>
<reference evidence="1 2" key="1">
    <citation type="journal article" date="2008" name="PLoS Genet.">
        <title>Genomic islands in the pathogenic filamentous fungus Aspergillus fumigatus.</title>
        <authorList>
            <person name="Fedorova N.D."/>
            <person name="Khaldi N."/>
            <person name="Joardar V.S."/>
            <person name="Maiti R."/>
            <person name="Amedeo P."/>
            <person name="Anderson M.J."/>
            <person name="Crabtree J."/>
            <person name="Silva J.C."/>
            <person name="Badger J.H."/>
            <person name="Albarraq A."/>
            <person name="Angiuoli S."/>
            <person name="Bussey H."/>
            <person name="Bowyer P."/>
            <person name="Cotty P.J."/>
            <person name="Dyer P.S."/>
            <person name="Egan A."/>
            <person name="Galens K."/>
            <person name="Fraser-Liggett C.M."/>
            <person name="Haas B.J."/>
            <person name="Inman J.M."/>
            <person name="Kent R."/>
            <person name="Lemieux S."/>
            <person name="Malavazi I."/>
            <person name="Orvis J."/>
            <person name="Roemer T."/>
            <person name="Ronning C.M."/>
            <person name="Sundaram J.P."/>
            <person name="Sutton G."/>
            <person name="Turner G."/>
            <person name="Venter J.C."/>
            <person name="White O.R."/>
            <person name="Whitty B.R."/>
            <person name="Youngman P."/>
            <person name="Wolfe K.H."/>
            <person name="Goldman G.H."/>
            <person name="Wortman J.R."/>
            <person name="Jiang B."/>
            <person name="Denning D.W."/>
            <person name="Nierman W.C."/>
        </authorList>
    </citation>
    <scope>NUCLEOTIDE SEQUENCE [LARGE SCALE GENOMIC DNA]</scope>
    <source>
        <strain evidence="2">ATCC 1007 / CBS 513.65 / DSM 816 / NCTC 3887 / NRRL 1</strain>
    </source>
</reference>
<evidence type="ECO:0000313" key="1">
    <source>
        <dbReference type="EMBL" id="EAW10807.1"/>
    </source>
</evidence>
<organism evidence="1 2">
    <name type="scientific">Aspergillus clavatus (strain ATCC 1007 / CBS 513.65 / DSM 816 / NCTC 3887 / NRRL 1 / QM 1276 / 107)</name>
    <dbReference type="NCBI Taxonomy" id="344612"/>
    <lineage>
        <taxon>Eukaryota</taxon>
        <taxon>Fungi</taxon>
        <taxon>Dikarya</taxon>
        <taxon>Ascomycota</taxon>
        <taxon>Pezizomycotina</taxon>
        <taxon>Eurotiomycetes</taxon>
        <taxon>Eurotiomycetidae</taxon>
        <taxon>Eurotiales</taxon>
        <taxon>Aspergillaceae</taxon>
        <taxon>Aspergillus</taxon>
        <taxon>Aspergillus subgen. Fumigati</taxon>
    </lineage>
</organism>
<dbReference type="GeneID" id="4703888"/>
<dbReference type="EMBL" id="DS027054">
    <property type="protein sequence ID" value="EAW10807.1"/>
    <property type="molecule type" value="Genomic_DNA"/>
</dbReference>
<dbReference type="HOGENOM" id="CLU_2960297_0_0_1"/>
<name>A1CIV2_ASPCL</name>
<sequence length="59" mass="6129">MDAADPYNWPFATDAGPSFSSRYCSAVSVTSAAPGVRVDYRSQLRSDGAVALAGEEAEG</sequence>
<dbReference type="Proteomes" id="UP000006701">
    <property type="component" value="Unassembled WGS sequence"/>
</dbReference>
<evidence type="ECO:0000313" key="2">
    <source>
        <dbReference type="Proteomes" id="UP000006701"/>
    </source>
</evidence>
<accession>A1CIV2</accession>
<dbReference type="AlphaFoldDB" id="A1CIV2"/>
<proteinExistence type="predicted"/>
<dbReference type="VEuPathDB" id="FungiDB:ACLA_052800"/>
<gene>
    <name evidence="1" type="ORF">ACLA_052800</name>
</gene>